<feature type="region of interest" description="Disordered" evidence="1">
    <location>
        <begin position="571"/>
        <end position="612"/>
    </location>
</feature>
<evidence type="ECO:0000313" key="3">
    <source>
        <dbReference type="Proteomes" id="UP001153269"/>
    </source>
</evidence>
<feature type="compositionally biased region" description="Polar residues" evidence="1">
    <location>
        <begin position="577"/>
        <end position="588"/>
    </location>
</feature>
<gene>
    <name evidence="2" type="ORF">PLEPLA_LOCUS5727</name>
</gene>
<feature type="compositionally biased region" description="Pro residues" evidence="1">
    <location>
        <begin position="430"/>
        <end position="474"/>
    </location>
</feature>
<name>A0A9N7TRP0_PLEPL</name>
<evidence type="ECO:0000256" key="1">
    <source>
        <dbReference type="SAM" id="MobiDB-lite"/>
    </source>
</evidence>
<protein>
    <submittedName>
        <fullName evidence="2">Uncharacterized protein</fullName>
    </submittedName>
</protein>
<feature type="compositionally biased region" description="Polar residues" evidence="1">
    <location>
        <begin position="307"/>
        <end position="320"/>
    </location>
</feature>
<feature type="compositionally biased region" description="Polar residues" evidence="1">
    <location>
        <begin position="196"/>
        <end position="205"/>
    </location>
</feature>
<feature type="region of interest" description="Disordered" evidence="1">
    <location>
        <begin position="21"/>
        <end position="358"/>
    </location>
</feature>
<feature type="compositionally biased region" description="Low complexity" evidence="1">
    <location>
        <begin position="321"/>
        <end position="336"/>
    </location>
</feature>
<dbReference type="EMBL" id="CADEAL010000291">
    <property type="protein sequence ID" value="CAB1417905.1"/>
    <property type="molecule type" value="Genomic_DNA"/>
</dbReference>
<sequence length="612" mass="66021">MGDLNSLDLYAQNPTLMAPYMDEDLDLLKPPPMAPPKPPSTGSSGSASSVLSSPPAKFPEQPNFAPAQPPTEKQHKTNKAPPPKPIRLSSMSNLELPPHTPAPPPLEQTPTRSSFNPQNTAKLFTVPQHSILSGYNSPDQIPKQMLLLEDSGSVRSAPVRAQVDGKVSTPTKPVSRVPQVFKENLQTTQPSPPSLPASNQETTKGTVLAQPVVTKPLPTPPRMSPQLLKVNSSETRRDTLEGSPSRGRKFSPLLDRKLRNLKNSETNGAREGPAASPLALLMAAKEREKHRPTHSLSRENSAKKNEQPSTSIYQSDSSPNSFVVTPRSSSSSSPTSQERIEDSLESATKLPEKSSSPAMVRDLMQSTSPALNRLTAAATTRATDLDRQKHNREQTPPKTQSAQPGVSQGELSLPLLPPPPGFDDLEEFMAPPPSIPPPEPPRMKPPAPPISLPPPAPAPPPTPKPPPPAAPKLRPPNIDVKPRPQMAPTPPPSSLSPSQATLLSILQKKMLEMDHKMAPATTAESSSDDWGTPLPDESSKIPVPRTTPQSKSNTVVNKAATLDMRELESKVAKKYQETSSLKLPTSNGRSKHQYGMTFTVRPGTKQPITPHY</sequence>
<feature type="compositionally biased region" description="Basic and acidic residues" evidence="1">
    <location>
        <begin position="296"/>
        <end position="306"/>
    </location>
</feature>
<keyword evidence="3" id="KW-1185">Reference proteome</keyword>
<proteinExistence type="predicted"/>
<reference evidence="2" key="1">
    <citation type="submission" date="2020-03" db="EMBL/GenBank/DDBJ databases">
        <authorList>
            <person name="Weist P."/>
        </authorList>
    </citation>
    <scope>NUCLEOTIDE SEQUENCE</scope>
</reference>
<feature type="compositionally biased region" description="Polar residues" evidence="1">
    <location>
        <begin position="546"/>
        <end position="555"/>
    </location>
</feature>
<dbReference type="Proteomes" id="UP001153269">
    <property type="component" value="Unassembled WGS sequence"/>
</dbReference>
<comment type="caution">
    <text evidence="2">The sequence shown here is derived from an EMBL/GenBank/DDBJ whole genome shotgun (WGS) entry which is preliminary data.</text>
</comment>
<feature type="compositionally biased region" description="Low complexity" evidence="1">
    <location>
        <begin position="495"/>
        <end position="504"/>
    </location>
</feature>
<feature type="compositionally biased region" description="Low complexity" evidence="1">
    <location>
        <begin position="40"/>
        <end position="55"/>
    </location>
</feature>
<feature type="compositionally biased region" description="Pro residues" evidence="1">
    <location>
        <begin position="29"/>
        <end position="39"/>
    </location>
</feature>
<feature type="compositionally biased region" description="Low complexity" evidence="1">
    <location>
        <begin position="373"/>
        <end position="382"/>
    </location>
</feature>
<feature type="compositionally biased region" description="Polar residues" evidence="1">
    <location>
        <begin position="112"/>
        <end position="139"/>
    </location>
</feature>
<feature type="compositionally biased region" description="Pro residues" evidence="1">
    <location>
        <begin position="98"/>
        <end position="107"/>
    </location>
</feature>
<feature type="compositionally biased region" description="Low complexity" evidence="1">
    <location>
        <begin position="273"/>
        <end position="283"/>
    </location>
</feature>
<feature type="region of interest" description="Disordered" evidence="1">
    <location>
        <begin position="373"/>
        <end position="555"/>
    </location>
</feature>
<feature type="compositionally biased region" description="Polar residues" evidence="1">
    <location>
        <begin position="396"/>
        <end position="410"/>
    </location>
</feature>
<accession>A0A9N7TRP0</accession>
<feature type="compositionally biased region" description="Pro residues" evidence="1">
    <location>
        <begin position="485"/>
        <end position="494"/>
    </location>
</feature>
<feature type="compositionally biased region" description="Basic and acidic residues" evidence="1">
    <location>
        <begin position="383"/>
        <end position="395"/>
    </location>
</feature>
<dbReference type="AlphaFoldDB" id="A0A9N7TRP0"/>
<organism evidence="2 3">
    <name type="scientific">Pleuronectes platessa</name>
    <name type="common">European plaice</name>
    <dbReference type="NCBI Taxonomy" id="8262"/>
    <lineage>
        <taxon>Eukaryota</taxon>
        <taxon>Metazoa</taxon>
        <taxon>Chordata</taxon>
        <taxon>Craniata</taxon>
        <taxon>Vertebrata</taxon>
        <taxon>Euteleostomi</taxon>
        <taxon>Actinopterygii</taxon>
        <taxon>Neopterygii</taxon>
        <taxon>Teleostei</taxon>
        <taxon>Neoteleostei</taxon>
        <taxon>Acanthomorphata</taxon>
        <taxon>Carangaria</taxon>
        <taxon>Pleuronectiformes</taxon>
        <taxon>Pleuronectoidei</taxon>
        <taxon>Pleuronectidae</taxon>
        <taxon>Pleuronectes</taxon>
    </lineage>
</organism>
<evidence type="ECO:0000313" key="2">
    <source>
        <dbReference type="EMBL" id="CAB1417905.1"/>
    </source>
</evidence>